<reference evidence="14" key="2">
    <citation type="submission" date="2025-05" db="UniProtKB">
        <authorList>
            <consortium name="Ensembl"/>
        </authorList>
    </citation>
    <scope>IDENTIFICATION</scope>
</reference>
<dbReference type="InterPro" id="IPR001128">
    <property type="entry name" value="Cyt_P450"/>
</dbReference>
<dbReference type="FunFam" id="1.10.630.10:FF:000004">
    <property type="entry name" value="cytochrome P450 2D15 isoform X1"/>
    <property type="match status" value="1"/>
</dbReference>
<feature type="binding site" description="axial binding residue" evidence="10">
    <location>
        <position position="439"/>
    </location>
    <ligand>
        <name>heme</name>
        <dbReference type="ChEBI" id="CHEBI:30413"/>
    </ligand>
    <ligandPart>
        <name>Fe</name>
        <dbReference type="ChEBI" id="CHEBI:18248"/>
    </ligandPart>
</feature>
<gene>
    <name evidence="14" type="primary">LOC103035382</name>
    <name evidence="13" type="synonym">CYP2J2</name>
    <name evidence="13" type="ORF">AMEX_G1431</name>
</gene>
<keyword evidence="5 10" id="KW-0479">Metal-binding</keyword>
<evidence type="ECO:0000256" key="11">
    <source>
        <dbReference type="RuleBase" id="RU000461"/>
    </source>
</evidence>
<dbReference type="Gene3D" id="1.10.630.10">
    <property type="entry name" value="Cytochrome P450"/>
    <property type="match status" value="1"/>
</dbReference>
<dbReference type="PANTHER" id="PTHR24300:SF177">
    <property type="entry name" value="CYTOCHROME P450 2J2"/>
    <property type="match status" value="1"/>
</dbReference>
<evidence type="ECO:0000256" key="9">
    <source>
        <dbReference type="ARBA" id="ARBA00023136"/>
    </source>
</evidence>
<dbReference type="GO" id="GO:0006082">
    <property type="term" value="P:organic acid metabolic process"/>
    <property type="evidence" value="ECO:0007669"/>
    <property type="project" value="TreeGrafter"/>
</dbReference>
<reference evidence="13 16" key="1">
    <citation type="submission" date="2021-07" db="EMBL/GenBank/DDBJ databases">
        <authorList>
            <person name="Imarazene B."/>
            <person name="Zahm M."/>
            <person name="Klopp C."/>
            <person name="Cabau C."/>
            <person name="Beille S."/>
            <person name="Jouanno E."/>
            <person name="Castinel A."/>
            <person name="Lluch J."/>
            <person name="Gil L."/>
            <person name="Kuchtly C."/>
            <person name="Lopez Roques C."/>
            <person name="Donnadieu C."/>
            <person name="Parrinello H."/>
            <person name="Journot L."/>
            <person name="Du K."/>
            <person name="Schartl M."/>
            <person name="Retaux S."/>
            <person name="Guiguen Y."/>
        </authorList>
    </citation>
    <scope>NUCLEOTIDE SEQUENCE [LARGE SCALE GENOMIC DNA]</scope>
    <source>
        <strain evidence="13">Pach_M1</strain>
        <tissue evidence="13">Testis</tissue>
    </source>
</reference>
<dbReference type="PROSITE" id="PS00086">
    <property type="entry name" value="CYTOCHROME_P450"/>
    <property type="match status" value="1"/>
</dbReference>
<keyword evidence="9 12" id="KW-0472">Membrane</keyword>
<dbReference type="GO" id="GO:0005737">
    <property type="term" value="C:cytoplasm"/>
    <property type="evidence" value="ECO:0007669"/>
    <property type="project" value="TreeGrafter"/>
</dbReference>
<dbReference type="PRINTS" id="PR00463">
    <property type="entry name" value="EP450I"/>
</dbReference>
<organism evidence="14 15">
    <name type="scientific">Astyanax mexicanus</name>
    <name type="common">Blind cave fish</name>
    <name type="synonym">Astyanax fasciatus mexicanus</name>
    <dbReference type="NCBI Taxonomy" id="7994"/>
    <lineage>
        <taxon>Eukaryota</taxon>
        <taxon>Metazoa</taxon>
        <taxon>Chordata</taxon>
        <taxon>Craniata</taxon>
        <taxon>Vertebrata</taxon>
        <taxon>Euteleostomi</taxon>
        <taxon>Actinopterygii</taxon>
        <taxon>Neopterygii</taxon>
        <taxon>Teleostei</taxon>
        <taxon>Ostariophysi</taxon>
        <taxon>Characiformes</taxon>
        <taxon>Characoidei</taxon>
        <taxon>Acestrorhamphidae</taxon>
        <taxon>Acestrorhamphinae</taxon>
        <taxon>Astyanax</taxon>
    </lineage>
</organism>
<feature type="transmembrane region" description="Helical" evidence="12">
    <location>
        <begin position="12"/>
        <end position="29"/>
    </location>
</feature>
<evidence type="ECO:0000313" key="14">
    <source>
        <dbReference type="Ensembl" id="ENSAMXP00005023424.1"/>
    </source>
</evidence>
<evidence type="ECO:0000256" key="5">
    <source>
        <dbReference type="ARBA" id="ARBA00022723"/>
    </source>
</evidence>
<dbReference type="InterPro" id="IPR002401">
    <property type="entry name" value="Cyt_P450_E_grp-I"/>
</dbReference>
<comment type="cofactor">
    <cofactor evidence="1 10">
        <name>heme</name>
        <dbReference type="ChEBI" id="CHEBI:30413"/>
    </cofactor>
</comment>
<protein>
    <submittedName>
        <fullName evidence="13 14">Cytochrome P450 2J2-like</fullName>
    </submittedName>
</protein>
<dbReference type="InterPro" id="IPR008069">
    <property type="entry name" value="Cyt_P450_E_grp-I_CYP2D-like"/>
</dbReference>
<dbReference type="InterPro" id="IPR017972">
    <property type="entry name" value="Cyt_P450_CS"/>
</dbReference>
<dbReference type="EMBL" id="JAICCE010000001">
    <property type="protein sequence ID" value="KAG9282738.1"/>
    <property type="molecule type" value="Genomic_DNA"/>
</dbReference>
<dbReference type="PRINTS" id="PR00385">
    <property type="entry name" value="P450"/>
</dbReference>
<evidence type="ECO:0000256" key="3">
    <source>
        <dbReference type="ARBA" id="ARBA00010617"/>
    </source>
</evidence>
<dbReference type="AlphaFoldDB" id="A0A8B9JLK6"/>
<evidence type="ECO:0000256" key="10">
    <source>
        <dbReference type="PIRSR" id="PIRSR602401-1"/>
    </source>
</evidence>
<evidence type="ECO:0000256" key="2">
    <source>
        <dbReference type="ARBA" id="ARBA00004370"/>
    </source>
</evidence>
<dbReference type="Proteomes" id="UP000752171">
    <property type="component" value="Unassembled WGS sequence"/>
</dbReference>
<evidence type="ECO:0000313" key="16">
    <source>
        <dbReference type="Proteomes" id="UP000752171"/>
    </source>
</evidence>
<comment type="subcellular location">
    <subcellularLocation>
        <location evidence="2">Membrane</location>
    </subcellularLocation>
</comment>
<dbReference type="GO" id="GO:0006805">
    <property type="term" value="P:xenobiotic metabolic process"/>
    <property type="evidence" value="ECO:0007669"/>
    <property type="project" value="TreeGrafter"/>
</dbReference>
<name>A0A8B9JLK6_ASTMX</name>
<evidence type="ECO:0000256" key="8">
    <source>
        <dbReference type="ARBA" id="ARBA00023033"/>
    </source>
</evidence>
<dbReference type="InterPro" id="IPR050182">
    <property type="entry name" value="Cytochrome_P450_fam2"/>
</dbReference>
<dbReference type="Pfam" id="PF00067">
    <property type="entry name" value="p450"/>
    <property type="match status" value="1"/>
</dbReference>
<evidence type="ECO:0000313" key="13">
    <source>
        <dbReference type="EMBL" id="KAG9282738.1"/>
    </source>
</evidence>
<dbReference type="GO" id="GO:0020037">
    <property type="term" value="F:heme binding"/>
    <property type="evidence" value="ECO:0007669"/>
    <property type="project" value="InterPro"/>
</dbReference>
<evidence type="ECO:0000256" key="12">
    <source>
        <dbReference type="SAM" id="Phobius"/>
    </source>
</evidence>
<comment type="similarity">
    <text evidence="3 11">Belongs to the cytochrome P450 family.</text>
</comment>
<dbReference type="GO" id="GO:0016712">
    <property type="term" value="F:oxidoreductase activity, acting on paired donors, with incorporation or reduction of molecular oxygen, reduced flavin or flavoprotein as one donor, and incorporation of one atom of oxygen"/>
    <property type="evidence" value="ECO:0007669"/>
    <property type="project" value="InterPro"/>
</dbReference>
<dbReference type="GO" id="GO:0016020">
    <property type="term" value="C:membrane"/>
    <property type="evidence" value="ECO:0007669"/>
    <property type="project" value="UniProtKB-SubCell"/>
</dbReference>
<accession>A0A8B9JLK6</accession>
<dbReference type="Ensembl" id="ENSAMXT00005025874.1">
    <property type="protein sequence ID" value="ENSAMXP00005023424.1"/>
    <property type="gene ID" value="ENSAMXG00005011977.1"/>
</dbReference>
<dbReference type="GO" id="GO:0005506">
    <property type="term" value="F:iron ion binding"/>
    <property type="evidence" value="ECO:0007669"/>
    <property type="project" value="InterPro"/>
</dbReference>
<dbReference type="PANTHER" id="PTHR24300">
    <property type="entry name" value="CYTOCHROME P450 508A4-RELATED"/>
    <property type="match status" value="1"/>
</dbReference>
<keyword evidence="7 10" id="KW-0408">Iron</keyword>
<keyword evidence="12" id="KW-0812">Transmembrane</keyword>
<dbReference type="PRINTS" id="PR01686">
    <property type="entry name" value="EP450ICYP2D"/>
</dbReference>
<evidence type="ECO:0000313" key="15">
    <source>
        <dbReference type="Proteomes" id="UP000694621"/>
    </source>
</evidence>
<proteinExistence type="inferred from homology"/>
<sequence>MILHALFELFGVKGWLIIISVFLILIDYIQNKNPPNFPPGPRPLPFLGNVFTGVDYKTMDKLAEKFGNIFSLRRGSTKIVYVSGYKAVKEALVTKVESFARFVTPLFNEIYKGRGVSFSNGYSWRKQQQFAVSHLKNFDEGKRTLEKNIQRESHFLSEAFKEEQGCPFDPLLKINNAVANVIGTLVFGHRHEYDDIQFQKLLRMSAESVYLTGSVWNELYDAFPSIMRRIPGPHHTIINNYKTLAAFLKEEINKHKLDWNPDEPRDYIDSYLAEIEKRKTDKEAQFDVDNLALCMVDLFEGGTETTTNSLRWALLYMIKYPLIQEKVQEEIDHVVGRSRLPTLADKANMPYTNAVLHEVQRKGNLVPLNMSRVTIKNSTLGGYFIPKGTIMITNLSSVLCDKSEWETPDIFNPGHFLDSEGRFHRRDAFFAFSAGKRMCPGEYLARVELFLLFTILLQTFTFSPPHGEEPSLESQLGFTQAPKAYKLCAIPR</sequence>
<dbReference type="SUPFAM" id="SSF48264">
    <property type="entry name" value="Cytochrome P450"/>
    <property type="match status" value="1"/>
</dbReference>
<evidence type="ECO:0000256" key="1">
    <source>
        <dbReference type="ARBA" id="ARBA00001971"/>
    </source>
</evidence>
<evidence type="ECO:0000256" key="6">
    <source>
        <dbReference type="ARBA" id="ARBA00023002"/>
    </source>
</evidence>
<keyword evidence="4 10" id="KW-0349">Heme</keyword>
<keyword evidence="12" id="KW-1133">Transmembrane helix</keyword>
<dbReference type="InterPro" id="IPR036396">
    <property type="entry name" value="Cyt_P450_sf"/>
</dbReference>
<evidence type="ECO:0000256" key="4">
    <source>
        <dbReference type="ARBA" id="ARBA00022617"/>
    </source>
</evidence>
<dbReference type="Proteomes" id="UP000694621">
    <property type="component" value="Unplaced"/>
</dbReference>
<keyword evidence="6 11" id="KW-0560">Oxidoreductase</keyword>
<evidence type="ECO:0000256" key="7">
    <source>
        <dbReference type="ARBA" id="ARBA00023004"/>
    </source>
</evidence>
<keyword evidence="8 11" id="KW-0503">Monooxygenase</keyword>